<keyword evidence="10" id="KW-0411">Iron-sulfur</keyword>
<organism evidence="16">
    <name type="scientific">Trypanosoma congolense (strain IL3000)</name>
    <dbReference type="NCBI Taxonomy" id="1068625"/>
    <lineage>
        <taxon>Eukaryota</taxon>
        <taxon>Discoba</taxon>
        <taxon>Euglenozoa</taxon>
        <taxon>Kinetoplastea</taxon>
        <taxon>Metakinetoplastina</taxon>
        <taxon>Trypanosomatida</taxon>
        <taxon>Trypanosomatidae</taxon>
        <taxon>Trypanosoma</taxon>
        <taxon>Nannomonas</taxon>
    </lineage>
</organism>
<comment type="cofactor">
    <cofactor evidence="1">
        <name>[4Fe-4S] cluster</name>
        <dbReference type="ChEBI" id="CHEBI:49883"/>
    </cofactor>
</comment>
<dbReference type="GO" id="GO:0046872">
    <property type="term" value="F:metal ion binding"/>
    <property type="evidence" value="ECO:0007669"/>
    <property type="project" value="UniProtKB-KW"/>
</dbReference>
<name>G0URD5_TRYCI</name>
<evidence type="ECO:0000256" key="3">
    <source>
        <dbReference type="ARBA" id="ARBA00004569"/>
    </source>
</evidence>
<dbReference type="AlphaFoldDB" id="G0URD5"/>
<keyword evidence="6" id="KW-0004">4Fe-4S</keyword>
<dbReference type="InterPro" id="IPR046408">
    <property type="entry name" value="CIAPIN1"/>
</dbReference>
<proteinExistence type="inferred from homology"/>
<dbReference type="VEuPathDB" id="TriTrypDB:TcIL3000_8_1660"/>
<keyword evidence="7" id="KW-0963">Cytoplasm</keyword>
<dbReference type="PANTHER" id="PTHR13273:SF14">
    <property type="entry name" value="ANAMORSIN"/>
    <property type="match status" value="1"/>
</dbReference>
<keyword evidence="9" id="KW-0408">Iron</keyword>
<evidence type="ECO:0000256" key="14">
    <source>
        <dbReference type="SAM" id="MobiDB-lite"/>
    </source>
</evidence>
<gene>
    <name evidence="16" type="ORF">TCIL3000_8_1660</name>
</gene>
<evidence type="ECO:0000256" key="10">
    <source>
        <dbReference type="ARBA" id="ARBA00023014"/>
    </source>
</evidence>
<dbReference type="EMBL" id="HE575321">
    <property type="protein sequence ID" value="CCC91947.1"/>
    <property type="molecule type" value="Genomic_DNA"/>
</dbReference>
<keyword evidence="11" id="KW-0496">Mitochondrion</keyword>
<dbReference type="GO" id="GO:0005758">
    <property type="term" value="C:mitochondrial intermembrane space"/>
    <property type="evidence" value="ECO:0007669"/>
    <property type="project" value="UniProtKB-SubCell"/>
</dbReference>
<evidence type="ECO:0000256" key="8">
    <source>
        <dbReference type="ARBA" id="ARBA00022723"/>
    </source>
</evidence>
<evidence type="ECO:0000256" key="9">
    <source>
        <dbReference type="ARBA" id="ARBA00023004"/>
    </source>
</evidence>
<evidence type="ECO:0000256" key="5">
    <source>
        <dbReference type="ARBA" id="ARBA00011245"/>
    </source>
</evidence>
<evidence type="ECO:0000256" key="13">
    <source>
        <dbReference type="ARBA" id="ARBA00045504"/>
    </source>
</evidence>
<feature type="domain" description="Anamorsin C-terminal" evidence="15">
    <location>
        <begin position="84"/>
        <end position="110"/>
    </location>
</feature>
<protein>
    <recommendedName>
        <fullName evidence="15">Anamorsin C-terminal domain-containing protein</fullName>
    </recommendedName>
</protein>
<sequence length="124" mass="13262">MSSSKTTASPGNVYSTQAFSLKTRQPIDEDELLTAEDRETKGAVEKLDCATRRRACKNCTCGRAELERQLEANGGQVPSQLPPGGCGNCAKGDAFRCASCPYLGKPAFDNTVDGKVKLDLTDDI</sequence>
<dbReference type="PANTHER" id="PTHR13273">
    <property type="entry name" value="ANAMORSIN"/>
    <property type="match status" value="1"/>
</dbReference>
<evidence type="ECO:0000313" key="16">
    <source>
        <dbReference type="EMBL" id="CCC91947.1"/>
    </source>
</evidence>
<dbReference type="InterPro" id="IPR007785">
    <property type="entry name" value="Anamorsin"/>
</dbReference>
<reference evidence="16" key="1">
    <citation type="journal article" date="2012" name="Proc. Natl. Acad. Sci. U.S.A.">
        <title>Antigenic diversity is generated by distinct evolutionary mechanisms in African trypanosome species.</title>
        <authorList>
            <person name="Jackson A.P."/>
            <person name="Berry A."/>
            <person name="Aslett M."/>
            <person name="Allison H.C."/>
            <person name="Burton P."/>
            <person name="Vavrova-Anderson J."/>
            <person name="Brown R."/>
            <person name="Browne H."/>
            <person name="Corton N."/>
            <person name="Hauser H."/>
            <person name="Gamble J."/>
            <person name="Gilderthorp R."/>
            <person name="Marcello L."/>
            <person name="McQuillan J."/>
            <person name="Otto T.D."/>
            <person name="Quail M.A."/>
            <person name="Sanders M.J."/>
            <person name="van Tonder A."/>
            <person name="Ginger M.L."/>
            <person name="Field M.C."/>
            <person name="Barry J.D."/>
            <person name="Hertz-Fowler C."/>
            <person name="Berriman M."/>
        </authorList>
    </citation>
    <scope>NUCLEOTIDE SEQUENCE</scope>
    <source>
        <strain evidence="16">IL3000</strain>
    </source>
</reference>
<comment type="similarity">
    <text evidence="4">Belongs to the anamorsin family.</text>
</comment>
<evidence type="ECO:0000256" key="11">
    <source>
        <dbReference type="ARBA" id="ARBA00023128"/>
    </source>
</evidence>
<comment type="function">
    <text evidence="13">Component of the cytosolic iron-sulfur (Fe-S) protein assembly (CIA) machinery. Required for the maturation of extramitochondrial Fe-S proteins. Part of an electron transfer chain functioning in an early step of cytosolic Fe-S biogenesis, facilitating the de novo assembly of a [4Fe-4S] cluster on the cytosolic Fe-S scaffold complex. Electrons are transferred from NADPH via a FAD- and FMN-containing diflavin oxidoreductase. Together with the diflavin oxidoreductase, also required for the assembly of the diferric tyrosyl radical cofactor of ribonucleotide reductase (RNR), probably by providing electrons for reduction during radical cofactor maturation in the catalytic small subunit.</text>
</comment>
<dbReference type="GO" id="GO:0051539">
    <property type="term" value="F:4 iron, 4 sulfur cluster binding"/>
    <property type="evidence" value="ECO:0007669"/>
    <property type="project" value="UniProtKB-KW"/>
</dbReference>
<keyword evidence="8" id="KW-0479">Metal-binding</keyword>
<dbReference type="GO" id="GO:0016226">
    <property type="term" value="P:iron-sulfur cluster assembly"/>
    <property type="evidence" value="ECO:0007669"/>
    <property type="project" value="InterPro"/>
</dbReference>
<evidence type="ECO:0000259" key="15">
    <source>
        <dbReference type="Pfam" id="PF05093"/>
    </source>
</evidence>
<evidence type="ECO:0000256" key="2">
    <source>
        <dbReference type="ARBA" id="ARBA00004496"/>
    </source>
</evidence>
<feature type="region of interest" description="Disordered" evidence="14">
    <location>
        <begin position="1"/>
        <end position="20"/>
    </location>
</feature>
<comment type="cofactor">
    <cofactor evidence="12">
        <name>[2Fe-2S] cluster</name>
        <dbReference type="ChEBI" id="CHEBI:190135"/>
    </cofactor>
</comment>
<accession>G0URD5</accession>
<comment type="subcellular location">
    <subcellularLocation>
        <location evidence="2">Cytoplasm</location>
    </subcellularLocation>
    <subcellularLocation>
        <location evidence="3">Mitochondrion intermembrane space</location>
    </subcellularLocation>
</comment>
<evidence type="ECO:0000256" key="1">
    <source>
        <dbReference type="ARBA" id="ARBA00001966"/>
    </source>
</evidence>
<dbReference type="Pfam" id="PF05093">
    <property type="entry name" value="CIAPIN1"/>
    <property type="match status" value="1"/>
</dbReference>
<evidence type="ECO:0000256" key="4">
    <source>
        <dbReference type="ARBA" id="ARBA00008169"/>
    </source>
</evidence>
<evidence type="ECO:0000256" key="12">
    <source>
        <dbReference type="ARBA" id="ARBA00034078"/>
    </source>
</evidence>
<comment type="subunit">
    <text evidence="5">Monomer.</text>
</comment>
<evidence type="ECO:0000256" key="7">
    <source>
        <dbReference type="ARBA" id="ARBA00022490"/>
    </source>
</evidence>
<evidence type="ECO:0000256" key="6">
    <source>
        <dbReference type="ARBA" id="ARBA00022485"/>
    </source>
</evidence>